<evidence type="ECO:0000313" key="4">
    <source>
        <dbReference type="EMBL" id="GIG31950.1"/>
    </source>
</evidence>
<feature type="signal peptide" evidence="3">
    <location>
        <begin position="1"/>
        <end position="19"/>
    </location>
</feature>
<feature type="region of interest" description="Disordered" evidence="1">
    <location>
        <begin position="146"/>
        <end position="184"/>
    </location>
</feature>
<sequence length="184" mass="17328">MLAAAGVVGALALPTWVLATAGTPVDGDVALAVPGAVAAPGTVAGALVLLACAGALALVGRVGRWVVVGVVVLAGVLVAASAGAVLADPSGPAAAAVAEATGVVPAAPQARVTAWPVVAAAVGAGLVLLAGGLARASAAWLPASTRHEAPAAGTPRPVGQAPDERDDWDALSRGDDPSRGDGAA</sequence>
<keyword evidence="2" id="KW-0472">Membrane</keyword>
<evidence type="ECO:0008006" key="6">
    <source>
        <dbReference type="Google" id="ProtNLM"/>
    </source>
</evidence>
<organism evidence="4 5">
    <name type="scientific">Cellulomonas oligotrophica</name>
    <dbReference type="NCBI Taxonomy" id="931536"/>
    <lineage>
        <taxon>Bacteria</taxon>
        <taxon>Bacillati</taxon>
        <taxon>Actinomycetota</taxon>
        <taxon>Actinomycetes</taxon>
        <taxon>Micrococcales</taxon>
        <taxon>Cellulomonadaceae</taxon>
        <taxon>Cellulomonas</taxon>
    </lineage>
</organism>
<proteinExistence type="predicted"/>
<dbReference type="InterPro" id="IPR019051">
    <property type="entry name" value="Trp_biosyn_TM_oprn/chp"/>
</dbReference>
<reference evidence="4 5" key="1">
    <citation type="submission" date="2021-01" db="EMBL/GenBank/DDBJ databases">
        <title>Whole genome shotgun sequence of Cellulomonas oligotrophica NBRC 109435.</title>
        <authorList>
            <person name="Komaki H."/>
            <person name="Tamura T."/>
        </authorList>
    </citation>
    <scope>NUCLEOTIDE SEQUENCE [LARGE SCALE GENOMIC DNA]</scope>
    <source>
        <strain evidence="4 5">NBRC 109435</strain>
    </source>
</reference>
<dbReference type="EMBL" id="BONN01000002">
    <property type="protein sequence ID" value="GIG31950.1"/>
    <property type="molecule type" value="Genomic_DNA"/>
</dbReference>
<keyword evidence="2" id="KW-0812">Transmembrane</keyword>
<evidence type="ECO:0000256" key="3">
    <source>
        <dbReference type="SAM" id="SignalP"/>
    </source>
</evidence>
<dbReference type="Pfam" id="PF09534">
    <property type="entry name" value="Trp_oprn_chp"/>
    <property type="match status" value="1"/>
</dbReference>
<accession>A0ABQ4D8A1</accession>
<feature type="transmembrane region" description="Helical" evidence="2">
    <location>
        <begin position="37"/>
        <end position="58"/>
    </location>
</feature>
<dbReference type="Proteomes" id="UP000618382">
    <property type="component" value="Unassembled WGS sequence"/>
</dbReference>
<name>A0ABQ4D8A1_9CELL</name>
<gene>
    <name evidence="4" type="ORF">Col01nite_11090</name>
</gene>
<feature type="transmembrane region" description="Helical" evidence="2">
    <location>
        <begin position="114"/>
        <end position="134"/>
    </location>
</feature>
<protein>
    <recommendedName>
        <fullName evidence="6">Tryptophan-associated transmembrane protein</fullName>
    </recommendedName>
</protein>
<keyword evidence="3" id="KW-0732">Signal</keyword>
<feature type="transmembrane region" description="Helical" evidence="2">
    <location>
        <begin position="65"/>
        <end position="87"/>
    </location>
</feature>
<evidence type="ECO:0000313" key="5">
    <source>
        <dbReference type="Proteomes" id="UP000618382"/>
    </source>
</evidence>
<feature type="chain" id="PRO_5046225160" description="Tryptophan-associated transmembrane protein" evidence="3">
    <location>
        <begin position="20"/>
        <end position="184"/>
    </location>
</feature>
<keyword evidence="2" id="KW-1133">Transmembrane helix</keyword>
<evidence type="ECO:0000256" key="1">
    <source>
        <dbReference type="SAM" id="MobiDB-lite"/>
    </source>
</evidence>
<comment type="caution">
    <text evidence="4">The sequence shown here is derived from an EMBL/GenBank/DDBJ whole genome shotgun (WGS) entry which is preliminary data.</text>
</comment>
<evidence type="ECO:0000256" key="2">
    <source>
        <dbReference type="SAM" id="Phobius"/>
    </source>
</evidence>
<feature type="compositionally biased region" description="Basic and acidic residues" evidence="1">
    <location>
        <begin position="168"/>
        <end position="184"/>
    </location>
</feature>
<keyword evidence="5" id="KW-1185">Reference proteome</keyword>